<protein>
    <submittedName>
        <fullName evidence="10">L-lactate dehydrogenase</fullName>
    </submittedName>
    <submittedName>
        <fullName evidence="12">Malate dehydrogenase (NAD)</fullName>
    </submittedName>
</protein>
<dbReference type="Proteomes" id="UP001157396">
    <property type="component" value="Unassembled WGS sequence"/>
</dbReference>
<evidence type="ECO:0000256" key="1">
    <source>
        <dbReference type="ARBA" id="ARBA00006054"/>
    </source>
</evidence>
<dbReference type="Proteomes" id="UP000181969">
    <property type="component" value="Unassembled WGS sequence"/>
</dbReference>
<reference evidence="13" key="3">
    <citation type="submission" date="2022-10" db="EMBL/GenBank/DDBJ databases">
        <title>Genome assembly of Lactococcus garvieae isolates from cricket gut.</title>
        <authorList>
            <person name="Luecke A.R."/>
            <person name="Brown A.M.V."/>
            <person name="Wakeman C.A."/>
        </authorList>
    </citation>
    <scope>NUCLEOTIDE SEQUENCE</scope>
    <source>
        <strain evidence="13">Alexii-11_2</strain>
    </source>
</reference>
<feature type="domain" description="Lactate/malate dehydrogenase N-terminal" evidence="8">
    <location>
        <begin position="3"/>
        <end position="142"/>
    </location>
</feature>
<evidence type="ECO:0000313" key="11">
    <source>
        <dbReference type="EMBL" id="MDH7959998.1"/>
    </source>
</evidence>
<evidence type="ECO:0000313" key="14">
    <source>
        <dbReference type="EMBL" id="WEA14164.1"/>
    </source>
</evidence>
<dbReference type="InterPro" id="IPR036291">
    <property type="entry name" value="NAD(P)-bd_dom_sf"/>
</dbReference>
<reference evidence="14" key="4">
    <citation type="submission" date="2023-02" db="EMBL/GenBank/DDBJ databases">
        <title>Comparative genomics and fermentation flavor characterization of five lactic acid bacteria reveal flavor biosynthesis metabolic pathways in fermented muskmelon puree.</title>
        <authorList>
            <person name="Yuan L."/>
            <person name="Li M."/>
            <person name="Xu X."/>
            <person name="Lao F."/>
            <person name="Wu J."/>
        </authorList>
    </citation>
    <scope>NUCLEOTIDE SEQUENCE</scope>
    <source>
        <strain evidence="14">Pa-2</strain>
    </source>
</reference>
<accession>A0A1I4FSV4</accession>
<evidence type="ECO:0000256" key="2">
    <source>
        <dbReference type="ARBA" id="ARBA00022533"/>
    </source>
</evidence>
<dbReference type="PANTHER" id="PTHR43128">
    <property type="entry name" value="L-2-HYDROXYCARBOXYLATE DEHYDROGENASE (NAD(P)(+))"/>
    <property type="match status" value="1"/>
</dbReference>
<reference evidence="12 15" key="1">
    <citation type="submission" date="2016-10" db="EMBL/GenBank/DDBJ databases">
        <authorList>
            <person name="de Groot N.N."/>
        </authorList>
    </citation>
    <scope>NUCLEOTIDE SEQUENCE [LARGE SCALE GENOMIC DNA]</scope>
    <source>
        <strain evidence="12 15">M79</strain>
    </source>
</reference>
<evidence type="ECO:0000256" key="6">
    <source>
        <dbReference type="PIRSR" id="PIRSR000102-3"/>
    </source>
</evidence>
<dbReference type="Proteomes" id="UP001164042">
    <property type="component" value="Chromosome"/>
</dbReference>
<evidence type="ECO:0000256" key="4">
    <source>
        <dbReference type="ARBA" id="ARBA00023002"/>
    </source>
</evidence>
<dbReference type="InterPro" id="IPR015955">
    <property type="entry name" value="Lactate_DH/Glyco_Ohase_4_C"/>
</dbReference>
<evidence type="ECO:0000313" key="13">
    <source>
        <dbReference type="EMBL" id="UYT10908.1"/>
    </source>
</evidence>
<evidence type="ECO:0000259" key="9">
    <source>
        <dbReference type="Pfam" id="PF02866"/>
    </source>
</evidence>
<proteinExistence type="inferred from homology"/>
<dbReference type="AlphaFoldDB" id="A0A1I4FSV4"/>
<keyword evidence="6" id="KW-0520">NAD</keyword>
<dbReference type="EMBL" id="FOTJ01000002">
    <property type="protein sequence ID" value="SFL19876.1"/>
    <property type="molecule type" value="Genomic_DNA"/>
</dbReference>
<dbReference type="SUPFAM" id="SSF51735">
    <property type="entry name" value="NAD(P)-binding Rossmann-fold domains"/>
    <property type="match status" value="1"/>
</dbReference>
<dbReference type="RefSeq" id="WP_014024343.1">
    <property type="nucleotide sequence ID" value="NZ_AP026069.1"/>
</dbReference>
<dbReference type="Proteomes" id="UP001217324">
    <property type="component" value="Chromosome"/>
</dbReference>
<dbReference type="EMBL" id="CP109635">
    <property type="protein sequence ID" value="UYT10908.1"/>
    <property type="molecule type" value="Genomic_DNA"/>
</dbReference>
<dbReference type="InterPro" id="IPR001557">
    <property type="entry name" value="L-lactate/malate_DH"/>
</dbReference>
<evidence type="ECO:0000256" key="7">
    <source>
        <dbReference type="RuleBase" id="RU003369"/>
    </source>
</evidence>
<dbReference type="GO" id="GO:0006089">
    <property type="term" value="P:lactate metabolic process"/>
    <property type="evidence" value="ECO:0007669"/>
    <property type="project" value="TreeGrafter"/>
</dbReference>
<feature type="binding site" evidence="6">
    <location>
        <position position="33"/>
    </location>
    <ligand>
        <name>NAD(+)</name>
        <dbReference type="ChEBI" id="CHEBI:57540"/>
    </ligand>
</feature>
<dbReference type="EMBL" id="BLXU01000003">
    <property type="protein sequence ID" value="GFO51373.1"/>
    <property type="molecule type" value="Genomic_DNA"/>
</dbReference>
<feature type="binding site" evidence="6">
    <location>
        <begin position="8"/>
        <end position="13"/>
    </location>
    <ligand>
        <name>NAD(+)</name>
        <dbReference type="ChEBI" id="CHEBI:57540"/>
    </ligand>
</feature>
<dbReference type="InterPro" id="IPR001236">
    <property type="entry name" value="Lactate/malate_DH_N"/>
</dbReference>
<dbReference type="EMBL" id="JARYTV010000004">
    <property type="protein sequence ID" value="MDH7959998.1"/>
    <property type="molecule type" value="Genomic_DNA"/>
</dbReference>
<dbReference type="GO" id="GO:0004459">
    <property type="term" value="F:L-lactate dehydrogenase (NAD+) activity"/>
    <property type="evidence" value="ECO:0007669"/>
    <property type="project" value="InterPro"/>
</dbReference>
<dbReference type="PIRSF" id="PIRSF000102">
    <property type="entry name" value="Lac_mal_DH"/>
    <property type="match status" value="1"/>
</dbReference>
<dbReference type="Pfam" id="PF02866">
    <property type="entry name" value="Ldh_1_C"/>
    <property type="match status" value="1"/>
</dbReference>
<dbReference type="InterPro" id="IPR018177">
    <property type="entry name" value="L-lactate_DH_AS"/>
</dbReference>
<keyword evidence="3" id="KW-0597">Phosphoprotein</keyword>
<dbReference type="Gene3D" id="3.40.50.720">
    <property type="entry name" value="NAD(P)-binding Rossmann-like Domain"/>
    <property type="match status" value="1"/>
</dbReference>
<evidence type="ECO:0000313" key="10">
    <source>
        <dbReference type="EMBL" id="GFO51373.1"/>
    </source>
</evidence>
<evidence type="ECO:0000256" key="3">
    <source>
        <dbReference type="ARBA" id="ARBA00022553"/>
    </source>
</evidence>
<evidence type="ECO:0000313" key="15">
    <source>
        <dbReference type="Proteomes" id="UP000181969"/>
    </source>
</evidence>
<dbReference type="SUPFAM" id="SSF56327">
    <property type="entry name" value="LDH C-terminal domain-like"/>
    <property type="match status" value="1"/>
</dbReference>
<dbReference type="GeneID" id="61074813"/>
<feature type="active site" description="Proton acceptor" evidence="5">
    <location>
        <position position="175"/>
    </location>
</feature>
<reference evidence="11" key="5">
    <citation type="submission" date="2023-04" db="EMBL/GenBank/DDBJ databases">
        <title>Genomic analysis of Lactococcus garvieae isolates.</title>
        <authorList>
            <person name="Zhanghang C."/>
        </authorList>
    </citation>
    <scope>NUCLEOTIDE SEQUENCE</scope>
    <source>
        <strain evidence="11">ZB-1</strain>
    </source>
</reference>
<keyword evidence="2" id="KW-0021">Allosteric enzyme</keyword>
<comment type="similarity">
    <text evidence="1">Belongs to the LDH/MDH superfamily. LDH family.</text>
</comment>
<evidence type="ECO:0000256" key="5">
    <source>
        <dbReference type="PIRSR" id="PIRSR000102-1"/>
    </source>
</evidence>
<dbReference type="Pfam" id="PF00056">
    <property type="entry name" value="Ldh_1_N"/>
    <property type="match status" value="1"/>
</dbReference>
<evidence type="ECO:0000313" key="16">
    <source>
        <dbReference type="Proteomes" id="UP000504756"/>
    </source>
</evidence>
<dbReference type="PANTHER" id="PTHR43128:SF31">
    <property type="entry name" value="L-LACTATE DEHYDROGENASE"/>
    <property type="match status" value="1"/>
</dbReference>
<dbReference type="InterPro" id="IPR022383">
    <property type="entry name" value="Lactate/malate_DH_C"/>
</dbReference>
<organism evidence="12 15">
    <name type="scientific">Lactococcus garvieae</name>
    <dbReference type="NCBI Taxonomy" id="1363"/>
    <lineage>
        <taxon>Bacteria</taxon>
        <taxon>Bacillati</taxon>
        <taxon>Bacillota</taxon>
        <taxon>Bacilli</taxon>
        <taxon>Lactobacillales</taxon>
        <taxon>Streptococcaceae</taxon>
        <taxon>Lactococcus</taxon>
    </lineage>
</organism>
<feature type="binding site" evidence="6">
    <location>
        <begin position="118"/>
        <end position="120"/>
    </location>
    <ligand>
        <name>NAD(+)</name>
        <dbReference type="ChEBI" id="CHEBI:57540"/>
    </ligand>
</feature>
<feature type="domain" description="Lactate/malate dehydrogenase C-terminal" evidence="9">
    <location>
        <begin position="145"/>
        <end position="303"/>
    </location>
</feature>
<keyword evidence="4 7" id="KW-0560">Oxidoreductase</keyword>
<dbReference type="Gene3D" id="3.90.110.10">
    <property type="entry name" value="Lactate dehydrogenase/glycoside hydrolase, family 4, C-terminal"/>
    <property type="match status" value="1"/>
</dbReference>
<dbReference type="PRINTS" id="PR00086">
    <property type="entry name" value="LLDHDRGNASE"/>
</dbReference>
<evidence type="ECO:0000313" key="12">
    <source>
        <dbReference type="EMBL" id="SFL19876.1"/>
    </source>
</evidence>
<dbReference type="Proteomes" id="UP000504756">
    <property type="component" value="Unassembled WGS sequence"/>
</dbReference>
<dbReference type="PROSITE" id="PS00064">
    <property type="entry name" value="L_LDH"/>
    <property type="match status" value="1"/>
</dbReference>
<sequence>MRKVGIIGLGNVGAMIAQMIVQAGYVDELVLIDKNTAKSKAEAFDMLDAASLLNSHTQITVGDYPDLSDAEVVISALGHIKALDAQDRFQELKINTPMVKAVADEINASGFNGVFLIVTNPNDVIAQLYSQALNLPKNQVFGTGTYLDSARLHRYIAEEAGVDARSVSGYMLGEHGDSQFAAWSTVNIGGVPFEKTAAINNFDLEKIENSARHGGFVVYEGKGYTNFAIAAASVSLMNLILSDAKAAVVCSHYDAELDAYLSTPALVGRDGAKAYPGFIESISKEEADKLKDSAREIQEKIKKFS</sequence>
<dbReference type="OrthoDB" id="9802969at2"/>
<evidence type="ECO:0000259" key="8">
    <source>
        <dbReference type="Pfam" id="PF00056"/>
    </source>
</evidence>
<reference evidence="10 16" key="2">
    <citation type="submission" date="2020-06" db="EMBL/GenBank/DDBJ databases">
        <title>Draft genome sequence of Lactic acid bacteria from Okinawan-style tofu.</title>
        <authorList>
            <person name="Takara I."/>
            <person name="Ikematsu S."/>
        </authorList>
    </citation>
    <scope>NUCLEOTIDE SEQUENCE [LARGE SCALE GENOMIC DNA]</scope>
    <source>
        <strain evidence="16">lg38</strain>
        <strain evidence="10">Lg38</strain>
    </source>
</reference>
<name>A0A1I4FSV4_9LACT</name>
<feature type="binding site" evidence="6">
    <location>
        <position position="95"/>
    </location>
    <ligand>
        <name>NAD(+)</name>
        <dbReference type="ChEBI" id="CHEBI:57540"/>
    </ligand>
</feature>
<dbReference type="OMA" id="IVSHYDD"/>
<gene>
    <name evidence="10" type="primary">ldh1</name>
    <name evidence="10" type="ORF">ikelab_06480</name>
    <name evidence="13" type="ORF">OF801_02915</name>
    <name evidence="14" type="ORF">PWF74_01365</name>
    <name evidence="11" type="ORF">QHR29_05895</name>
    <name evidence="12" type="ORF">SAMN05216438_102131</name>
</gene>
<dbReference type="EMBL" id="CP118627">
    <property type="protein sequence ID" value="WEA14164.1"/>
    <property type="molecule type" value="Genomic_DNA"/>
</dbReference>